<evidence type="ECO:0000259" key="6">
    <source>
        <dbReference type="Pfam" id="PF25137"/>
    </source>
</evidence>
<dbReference type="PANTHER" id="PTHR11496:SF102">
    <property type="entry name" value="ALCOHOL DEHYDROGENASE 4"/>
    <property type="match status" value="1"/>
</dbReference>
<evidence type="ECO:0000259" key="5">
    <source>
        <dbReference type="Pfam" id="PF00465"/>
    </source>
</evidence>
<gene>
    <name evidence="7" type="ORF">HNQ65_005223</name>
</gene>
<evidence type="ECO:0000256" key="4">
    <source>
        <dbReference type="ARBA" id="ARBA00023027"/>
    </source>
</evidence>
<comment type="cofactor">
    <cofactor evidence="1">
        <name>Fe cation</name>
        <dbReference type="ChEBI" id="CHEBI:24875"/>
    </cofactor>
</comment>
<dbReference type="GO" id="GO:0046872">
    <property type="term" value="F:metal ion binding"/>
    <property type="evidence" value="ECO:0007669"/>
    <property type="project" value="InterPro"/>
</dbReference>
<dbReference type="PANTHER" id="PTHR11496">
    <property type="entry name" value="ALCOHOL DEHYDROGENASE"/>
    <property type="match status" value="1"/>
</dbReference>
<dbReference type="SUPFAM" id="SSF56796">
    <property type="entry name" value="Dehydroquinate synthase-like"/>
    <property type="match status" value="1"/>
</dbReference>
<protein>
    <submittedName>
        <fullName evidence="7">Alcohol dehydrogenase class IV</fullName>
    </submittedName>
</protein>
<dbReference type="RefSeq" id="WP_184344578.1">
    <property type="nucleotide sequence ID" value="NZ_JACHIG010000020.1"/>
</dbReference>
<evidence type="ECO:0000256" key="3">
    <source>
        <dbReference type="ARBA" id="ARBA00023002"/>
    </source>
</evidence>
<comment type="similarity">
    <text evidence="2">Belongs to the iron-containing alcohol dehydrogenase family.</text>
</comment>
<dbReference type="FunFam" id="3.40.50.1970:FF:000003">
    <property type="entry name" value="Alcohol dehydrogenase, iron-containing"/>
    <property type="match status" value="1"/>
</dbReference>
<dbReference type="Gene3D" id="3.40.50.1970">
    <property type="match status" value="1"/>
</dbReference>
<evidence type="ECO:0000313" key="8">
    <source>
        <dbReference type="Proteomes" id="UP000590740"/>
    </source>
</evidence>
<dbReference type="AlphaFoldDB" id="A0A7W7YGU5"/>
<dbReference type="EMBL" id="JACHIG010000020">
    <property type="protein sequence ID" value="MBB5035610.1"/>
    <property type="molecule type" value="Genomic_DNA"/>
</dbReference>
<organism evidence="7 8">
    <name type="scientific">Prosthecobacter vanneervenii</name>
    <dbReference type="NCBI Taxonomy" id="48466"/>
    <lineage>
        <taxon>Bacteria</taxon>
        <taxon>Pseudomonadati</taxon>
        <taxon>Verrucomicrobiota</taxon>
        <taxon>Verrucomicrobiia</taxon>
        <taxon>Verrucomicrobiales</taxon>
        <taxon>Verrucomicrobiaceae</taxon>
        <taxon>Prosthecobacter</taxon>
    </lineage>
</organism>
<evidence type="ECO:0000313" key="7">
    <source>
        <dbReference type="EMBL" id="MBB5035610.1"/>
    </source>
</evidence>
<evidence type="ECO:0000256" key="2">
    <source>
        <dbReference type="ARBA" id="ARBA00007358"/>
    </source>
</evidence>
<feature type="domain" description="Fe-containing alcohol dehydrogenase-like C-terminal" evidence="6">
    <location>
        <begin position="180"/>
        <end position="363"/>
    </location>
</feature>
<dbReference type="InterPro" id="IPR039697">
    <property type="entry name" value="Alcohol_dehydrogenase_Fe"/>
</dbReference>
<name>A0A7W7YGU5_9BACT</name>
<keyword evidence="8" id="KW-1185">Reference proteome</keyword>
<dbReference type="Pfam" id="PF00465">
    <property type="entry name" value="Fe-ADH"/>
    <property type="match status" value="1"/>
</dbReference>
<dbReference type="GO" id="GO:0004022">
    <property type="term" value="F:alcohol dehydrogenase (NAD+) activity"/>
    <property type="evidence" value="ECO:0007669"/>
    <property type="project" value="TreeGrafter"/>
</dbReference>
<sequence length="364" mass="38664">MNRFEFATAQRIIFGRGVFRELPDLCRSFGKRTLLVTGSRPQQWADRFPHVGIHSISGEPTVQDIESGVALAKELRADVIVAIGGGSAVDAGKAISAMSTQPADLLRYIEVIGEGKPLDASPLPFIAVPTTAGTGAEATRNAVIASSAHRVKASLRHISMLPRIALIDPELAVDVPPSVTAASGMDALTQCLEAFVCSRAQPMTDALCLDGIQRAVRSLERAFENGHDIDAREDMALCALNSGIALANAGLGAVHGFAAPIGGMFHAPHGAVCAALLAPVWEANSRRVQDRAKFTQVDTLLGGDAISYLHHLTSRLQIPKLSQWGIQESDLEEIALKAAAASSMKANPVSLTHEELVMILRMAF</sequence>
<dbReference type="PROSITE" id="PS00913">
    <property type="entry name" value="ADH_IRON_1"/>
    <property type="match status" value="1"/>
</dbReference>
<dbReference type="Pfam" id="PF25137">
    <property type="entry name" value="ADH_Fe_C"/>
    <property type="match status" value="1"/>
</dbReference>
<dbReference type="InterPro" id="IPR001670">
    <property type="entry name" value="ADH_Fe/GldA"/>
</dbReference>
<feature type="domain" description="Alcohol dehydrogenase iron-type/glycerol dehydrogenase GldA" evidence="5">
    <location>
        <begin position="10"/>
        <end position="169"/>
    </location>
</feature>
<dbReference type="Proteomes" id="UP000590740">
    <property type="component" value="Unassembled WGS sequence"/>
</dbReference>
<evidence type="ECO:0000256" key="1">
    <source>
        <dbReference type="ARBA" id="ARBA00001962"/>
    </source>
</evidence>
<keyword evidence="4" id="KW-0520">NAD</keyword>
<dbReference type="CDD" id="cd08183">
    <property type="entry name" value="Fe-ADH-like"/>
    <property type="match status" value="1"/>
</dbReference>
<accession>A0A7W7YGU5</accession>
<dbReference type="Gene3D" id="1.20.1090.10">
    <property type="entry name" value="Dehydroquinate synthase-like - alpha domain"/>
    <property type="match status" value="1"/>
</dbReference>
<reference evidence="7 8" key="1">
    <citation type="submission" date="2020-08" db="EMBL/GenBank/DDBJ databases">
        <title>Genomic Encyclopedia of Type Strains, Phase IV (KMG-IV): sequencing the most valuable type-strain genomes for metagenomic binning, comparative biology and taxonomic classification.</title>
        <authorList>
            <person name="Goeker M."/>
        </authorList>
    </citation>
    <scope>NUCLEOTIDE SEQUENCE [LARGE SCALE GENOMIC DNA]</scope>
    <source>
        <strain evidence="7 8">DSM 12252</strain>
    </source>
</reference>
<dbReference type="InterPro" id="IPR056798">
    <property type="entry name" value="ADH_Fe_C"/>
</dbReference>
<proteinExistence type="inferred from homology"/>
<dbReference type="InterPro" id="IPR018211">
    <property type="entry name" value="ADH_Fe_CS"/>
</dbReference>
<keyword evidence="3" id="KW-0560">Oxidoreductase</keyword>
<comment type="caution">
    <text evidence="7">The sequence shown here is derived from an EMBL/GenBank/DDBJ whole genome shotgun (WGS) entry which is preliminary data.</text>
</comment>